<comment type="subcellular location">
    <subcellularLocation>
        <location evidence="1">Membrane</location>
        <topology evidence="1">Multi-pass membrane protein</topology>
    </subcellularLocation>
</comment>
<gene>
    <name evidence="8" type="ORF">HGRIS_009697</name>
</gene>
<evidence type="ECO:0000256" key="1">
    <source>
        <dbReference type="ARBA" id="ARBA00004141"/>
    </source>
</evidence>
<feature type="region of interest" description="Disordered" evidence="6">
    <location>
        <begin position="1"/>
        <end position="40"/>
    </location>
</feature>
<keyword evidence="3 7" id="KW-0812">Transmembrane</keyword>
<accession>A0ABR3J228</accession>
<feature type="transmembrane region" description="Helical" evidence="7">
    <location>
        <begin position="174"/>
        <end position="192"/>
    </location>
</feature>
<feature type="transmembrane region" description="Helical" evidence="7">
    <location>
        <begin position="58"/>
        <end position="75"/>
    </location>
</feature>
<comment type="similarity">
    <text evidence="2">Belongs to the acetate uptake transporter (AceTr) (TC 2.A.96) family.</text>
</comment>
<evidence type="ECO:0008006" key="10">
    <source>
        <dbReference type="Google" id="ProtNLM"/>
    </source>
</evidence>
<dbReference type="PANTHER" id="PTHR31123:SF1">
    <property type="entry name" value="ACCUMULATION OF DYADS PROTEIN 2-RELATED"/>
    <property type="match status" value="1"/>
</dbReference>
<evidence type="ECO:0000313" key="8">
    <source>
        <dbReference type="EMBL" id="KAL0949653.1"/>
    </source>
</evidence>
<feature type="compositionally biased region" description="Polar residues" evidence="6">
    <location>
        <begin position="27"/>
        <end position="40"/>
    </location>
</feature>
<evidence type="ECO:0000256" key="3">
    <source>
        <dbReference type="ARBA" id="ARBA00022692"/>
    </source>
</evidence>
<dbReference type="InterPro" id="IPR051633">
    <property type="entry name" value="AceTr"/>
</dbReference>
<keyword evidence="4 7" id="KW-1133">Transmembrane helix</keyword>
<evidence type="ECO:0000256" key="5">
    <source>
        <dbReference type="ARBA" id="ARBA00023136"/>
    </source>
</evidence>
<keyword evidence="9" id="KW-1185">Reference proteome</keyword>
<proteinExistence type="inferred from homology"/>
<feature type="transmembrane region" description="Helical" evidence="7">
    <location>
        <begin position="87"/>
        <end position="106"/>
    </location>
</feature>
<evidence type="ECO:0000256" key="4">
    <source>
        <dbReference type="ARBA" id="ARBA00022989"/>
    </source>
</evidence>
<dbReference type="InterPro" id="IPR000791">
    <property type="entry name" value="Gpr1/Fun34/SatP-like"/>
</dbReference>
<organism evidence="8 9">
    <name type="scientific">Hohenbuehelia grisea</name>
    <dbReference type="NCBI Taxonomy" id="104357"/>
    <lineage>
        <taxon>Eukaryota</taxon>
        <taxon>Fungi</taxon>
        <taxon>Dikarya</taxon>
        <taxon>Basidiomycota</taxon>
        <taxon>Agaricomycotina</taxon>
        <taxon>Agaricomycetes</taxon>
        <taxon>Agaricomycetidae</taxon>
        <taxon>Agaricales</taxon>
        <taxon>Pleurotineae</taxon>
        <taxon>Pleurotaceae</taxon>
        <taxon>Hohenbuehelia</taxon>
    </lineage>
</organism>
<dbReference type="PANTHER" id="PTHR31123">
    <property type="entry name" value="ACCUMULATION OF DYADS PROTEIN 2-RELATED"/>
    <property type="match status" value="1"/>
</dbReference>
<dbReference type="Proteomes" id="UP001556367">
    <property type="component" value="Unassembled WGS sequence"/>
</dbReference>
<name>A0ABR3J228_9AGAR</name>
<dbReference type="EMBL" id="JASNQZ010000012">
    <property type="protein sequence ID" value="KAL0949653.1"/>
    <property type="molecule type" value="Genomic_DNA"/>
</dbReference>
<feature type="transmembrane region" description="Helical" evidence="7">
    <location>
        <begin position="204"/>
        <end position="224"/>
    </location>
</feature>
<evidence type="ECO:0000256" key="6">
    <source>
        <dbReference type="SAM" id="MobiDB-lite"/>
    </source>
</evidence>
<protein>
    <recommendedName>
        <fullName evidence="10">Gpr1 family protein</fullName>
    </recommendedName>
</protein>
<dbReference type="Pfam" id="PF01184">
    <property type="entry name" value="Gpr1_Fun34_YaaH"/>
    <property type="match status" value="1"/>
</dbReference>
<keyword evidence="5 7" id="KW-0472">Membrane</keyword>
<evidence type="ECO:0000256" key="7">
    <source>
        <dbReference type="SAM" id="Phobius"/>
    </source>
</evidence>
<sequence length="256" mass="27254">MSTAIATDKPITSPANGTDRLGGNHAYQGNTGYGSNDHNYPSGNYTARPSRIANPGPLGLFSFATTLLVLGLYNVRARGVTHVNGSVGMALFYGGLAMVLAGMWEFPRGNSFAATLFTTYGAFWLSYATIFIPSSGITSGFTDDRELNSALGIFMLAWMVVTIFLLLGSLRKNIGFIVFLTTLTITYALWAATQFRAVETTSRVAKATGAFQIITAFIAFYLGLSELFASETNSLARLPIGVFGSTNSGRGSGVRA</sequence>
<comment type="caution">
    <text evidence="8">The sequence shown here is derived from an EMBL/GenBank/DDBJ whole genome shotgun (WGS) entry which is preliminary data.</text>
</comment>
<dbReference type="NCBIfam" id="NF038013">
    <property type="entry name" value="AceTr_1"/>
    <property type="match status" value="1"/>
</dbReference>
<feature type="transmembrane region" description="Helical" evidence="7">
    <location>
        <begin position="112"/>
        <end position="135"/>
    </location>
</feature>
<feature type="transmembrane region" description="Helical" evidence="7">
    <location>
        <begin position="147"/>
        <end position="168"/>
    </location>
</feature>
<evidence type="ECO:0000256" key="2">
    <source>
        <dbReference type="ARBA" id="ARBA00005587"/>
    </source>
</evidence>
<evidence type="ECO:0000313" key="9">
    <source>
        <dbReference type="Proteomes" id="UP001556367"/>
    </source>
</evidence>
<reference evidence="9" key="1">
    <citation type="submission" date="2024-06" db="EMBL/GenBank/DDBJ databases">
        <title>Multi-omics analyses provide insights into the biosynthesis of the anticancer antibiotic pleurotin in Hohenbuehelia grisea.</title>
        <authorList>
            <person name="Weaver J.A."/>
            <person name="Alberti F."/>
        </authorList>
    </citation>
    <scope>NUCLEOTIDE SEQUENCE [LARGE SCALE GENOMIC DNA]</scope>
    <source>
        <strain evidence="9">T-177</strain>
    </source>
</reference>